<organism evidence="6 7">
    <name type="scientific">Maribellus luteus</name>
    <dbReference type="NCBI Taxonomy" id="2305463"/>
    <lineage>
        <taxon>Bacteria</taxon>
        <taxon>Pseudomonadati</taxon>
        <taxon>Bacteroidota</taxon>
        <taxon>Bacteroidia</taxon>
        <taxon>Marinilabiliales</taxon>
        <taxon>Prolixibacteraceae</taxon>
        <taxon>Maribellus</taxon>
    </lineage>
</organism>
<evidence type="ECO:0000256" key="4">
    <source>
        <dbReference type="ARBA" id="ARBA00023288"/>
    </source>
</evidence>
<protein>
    <recommendedName>
        <fullName evidence="5">C-type lysozyme inhibitor domain-containing protein</fullName>
    </recommendedName>
</protein>
<proteinExistence type="predicted"/>
<evidence type="ECO:0000259" key="5">
    <source>
        <dbReference type="Pfam" id="PF09864"/>
    </source>
</evidence>
<comment type="caution">
    <text evidence="6">The sequence shown here is derived from an EMBL/GenBank/DDBJ whole genome shotgun (WGS) entry which is preliminary data.</text>
</comment>
<dbReference type="InterPro" id="IPR036328">
    <property type="entry name" value="MliC_sf"/>
</dbReference>
<accession>A0A399ST63</accession>
<keyword evidence="4" id="KW-0449">Lipoprotein</keyword>
<dbReference type="Gene3D" id="2.40.128.200">
    <property type="match status" value="1"/>
</dbReference>
<sequence length="430" mass="48352">MTRKSTDIIFTKQKLHRKQMRTMKKLWAIALLIAGLTACQSSGNKNTQSSEHSETAVEFTDAQTYVSDDGQYRFSVRFKNPENIRVKEISKGKTYDLTITRAASGAKYSDNEGNVFWTKGDGFMWMKNDELITSGSLLESTFTGNYITNDYLKRNEGYDWVAVKVKRTGKDQLLFQVRSRADKKKPTCTWDEKAFRESDKRYYAYVDDNKILFTFSGDTLTIEAESEAGNNALHFFCSGGASLAGKYFKTDEALDPEQVDPTVFSKVLKLQDIGFNITATRNNGMSEVTISPFGLEIDNRPVTHQVEGSITDAEIEDLNADGSPEVLIYSRSDGSGSYGNVLAYSVNNRKSMSDVYFPPVSGNPDLNKGYMGHDEFRVVENYLVQRFPIYNEGDSNAQPTGGIRQITYKLVNGEASRLFEVKDIVHFEGN</sequence>
<evidence type="ECO:0000313" key="6">
    <source>
        <dbReference type="EMBL" id="RIJ45621.1"/>
    </source>
</evidence>
<dbReference type="CDD" id="cd09632">
    <property type="entry name" value="PliI_like"/>
    <property type="match status" value="1"/>
</dbReference>
<dbReference type="InterPro" id="IPR038643">
    <property type="entry name" value="PliI_sf"/>
</dbReference>
<keyword evidence="1" id="KW-0732">Signal</keyword>
<dbReference type="Pfam" id="PF09864">
    <property type="entry name" value="MliC"/>
    <property type="match status" value="1"/>
</dbReference>
<keyword evidence="7" id="KW-1185">Reference proteome</keyword>
<evidence type="ECO:0000256" key="3">
    <source>
        <dbReference type="ARBA" id="ARBA00023139"/>
    </source>
</evidence>
<dbReference type="SUPFAM" id="SSF141488">
    <property type="entry name" value="YdhA-like"/>
    <property type="match status" value="1"/>
</dbReference>
<dbReference type="Pfam" id="PF16743">
    <property type="entry name" value="PliI"/>
    <property type="match status" value="1"/>
</dbReference>
<feature type="domain" description="C-type lysozyme inhibitor" evidence="5">
    <location>
        <begin position="65"/>
        <end position="125"/>
    </location>
</feature>
<reference evidence="6 7" key="1">
    <citation type="submission" date="2018-08" db="EMBL/GenBank/DDBJ databases">
        <title>Pallidiluteibacterium maritimus gen. nov., sp. nov., isolated from coastal sediment.</title>
        <authorList>
            <person name="Zhou L.Y."/>
        </authorList>
    </citation>
    <scope>NUCLEOTIDE SEQUENCE [LARGE SCALE GENOMIC DNA]</scope>
    <source>
        <strain evidence="6 7">XSD2</strain>
    </source>
</reference>
<keyword evidence="3" id="KW-0564">Palmitate</keyword>
<evidence type="ECO:0000256" key="1">
    <source>
        <dbReference type="ARBA" id="ARBA00022729"/>
    </source>
</evidence>
<dbReference type="AlphaFoldDB" id="A0A399ST63"/>
<dbReference type="EMBL" id="QWGR01000022">
    <property type="protein sequence ID" value="RIJ45621.1"/>
    <property type="molecule type" value="Genomic_DNA"/>
</dbReference>
<dbReference type="Gene3D" id="2.40.128.460">
    <property type="entry name" value="Periplasmic lysozyme inhibitor of I-type lysozyme"/>
    <property type="match status" value="1"/>
</dbReference>
<dbReference type="InterPro" id="IPR018660">
    <property type="entry name" value="MliC"/>
</dbReference>
<name>A0A399ST63_9BACT</name>
<keyword evidence="2" id="KW-0472">Membrane</keyword>
<dbReference type="Proteomes" id="UP000265926">
    <property type="component" value="Unassembled WGS sequence"/>
</dbReference>
<evidence type="ECO:0000313" key="7">
    <source>
        <dbReference type="Proteomes" id="UP000265926"/>
    </source>
</evidence>
<dbReference type="InterPro" id="IPR031948">
    <property type="entry name" value="PliI"/>
</dbReference>
<gene>
    <name evidence="6" type="ORF">D1614_22285</name>
</gene>
<dbReference type="OrthoDB" id="946181at2"/>
<evidence type="ECO:0000256" key="2">
    <source>
        <dbReference type="ARBA" id="ARBA00023136"/>
    </source>
</evidence>